<dbReference type="RefSeq" id="WP_344231813.1">
    <property type="nucleotide sequence ID" value="NZ_BAAAPH010000002.1"/>
</dbReference>
<reference evidence="3" key="1">
    <citation type="journal article" date="2019" name="Int. J. Syst. Evol. Microbiol.">
        <title>The Global Catalogue of Microorganisms (GCM) 10K type strain sequencing project: providing services to taxonomists for standard genome sequencing and annotation.</title>
        <authorList>
            <consortium name="The Broad Institute Genomics Platform"/>
            <consortium name="The Broad Institute Genome Sequencing Center for Infectious Disease"/>
            <person name="Wu L."/>
            <person name="Ma J."/>
        </authorList>
    </citation>
    <scope>NUCLEOTIDE SEQUENCE [LARGE SCALE GENOMIC DNA]</scope>
    <source>
        <strain evidence="3">JCM 15572</strain>
    </source>
</reference>
<evidence type="ECO:0000313" key="2">
    <source>
        <dbReference type="EMBL" id="GAA1552403.1"/>
    </source>
</evidence>
<name>A0ABP4MYC7_9ACTN</name>
<proteinExistence type="predicted"/>
<keyword evidence="1" id="KW-0812">Transmembrane</keyword>
<sequence>MSDDELRDLLRKAGADGSGSVEVDEDELVDLIRRRRKRSSVLLAGGVAVVVAVVGVGAAWVVRPDGPEPAVAGGPPAVTGSPAVVAPVPFPHRCGAELVGDHPVESPLRVTIDRQEIARPEGAADEYGRVRATLTNSSNQSLAGATASTVRLVVVQDGAVVATTSAITDDALALTLAPGQSKTLAVPVPLRRCTPTTTEGSGPPLKPGAYQLYTEYSVAADSPHAKPGADFKVLRSGPWTVDLK</sequence>
<accession>A0ABP4MYC7</accession>
<evidence type="ECO:0008006" key="4">
    <source>
        <dbReference type="Google" id="ProtNLM"/>
    </source>
</evidence>
<organism evidence="2 3">
    <name type="scientific">Kribbella hippodromi</name>
    <dbReference type="NCBI Taxonomy" id="434347"/>
    <lineage>
        <taxon>Bacteria</taxon>
        <taxon>Bacillati</taxon>
        <taxon>Actinomycetota</taxon>
        <taxon>Actinomycetes</taxon>
        <taxon>Propionibacteriales</taxon>
        <taxon>Kribbellaceae</taxon>
        <taxon>Kribbella</taxon>
    </lineage>
</organism>
<protein>
    <recommendedName>
        <fullName evidence="4">EF-hand domain-containing protein</fullName>
    </recommendedName>
</protein>
<evidence type="ECO:0000313" key="3">
    <source>
        <dbReference type="Proteomes" id="UP001501705"/>
    </source>
</evidence>
<keyword evidence="3" id="KW-1185">Reference proteome</keyword>
<feature type="transmembrane region" description="Helical" evidence="1">
    <location>
        <begin position="41"/>
        <end position="62"/>
    </location>
</feature>
<gene>
    <name evidence="2" type="ORF">GCM10009804_06740</name>
</gene>
<evidence type="ECO:0000256" key="1">
    <source>
        <dbReference type="SAM" id="Phobius"/>
    </source>
</evidence>
<dbReference type="EMBL" id="BAAAPH010000002">
    <property type="protein sequence ID" value="GAA1552403.1"/>
    <property type="molecule type" value="Genomic_DNA"/>
</dbReference>
<dbReference type="Proteomes" id="UP001501705">
    <property type="component" value="Unassembled WGS sequence"/>
</dbReference>
<comment type="caution">
    <text evidence="2">The sequence shown here is derived from an EMBL/GenBank/DDBJ whole genome shotgun (WGS) entry which is preliminary data.</text>
</comment>
<keyword evidence="1" id="KW-0472">Membrane</keyword>
<keyword evidence="1" id="KW-1133">Transmembrane helix</keyword>